<evidence type="ECO:0000313" key="1">
    <source>
        <dbReference type="EMBL" id="OEU18011.1"/>
    </source>
</evidence>
<name>A0A1E7FIL6_9STRA</name>
<reference evidence="1 2" key="1">
    <citation type="submission" date="2016-09" db="EMBL/GenBank/DDBJ databases">
        <title>Extensive genetic diversity and differential bi-allelic expression allows diatom success in the polar Southern Ocean.</title>
        <authorList>
            <consortium name="DOE Joint Genome Institute"/>
            <person name="Mock T."/>
            <person name="Otillar R.P."/>
            <person name="Strauss J."/>
            <person name="Dupont C."/>
            <person name="Frickenhaus S."/>
            <person name="Maumus F."/>
            <person name="Mcmullan M."/>
            <person name="Sanges R."/>
            <person name="Schmutz J."/>
            <person name="Toseland A."/>
            <person name="Valas R."/>
            <person name="Veluchamy A."/>
            <person name="Ward B.J."/>
            <person name="Allen A."/>
            <person name="Barry K."/>
            <person name="Falciatore A."/>
            <person name="Ferrante M."/>
            <person name="Fortunato A.E."/>
            <person name="Gloeckner G."/>
            <person name="Gruber A."/>
            <person name="Hipkin R."/>
            <person name="Janech M."/>
            <person name="Kroth P."/>
            <person name="Leese F."/>
            <person name="Lindquist E."/>
            <person name="Lyon B.R."/>
            <person name="Martin J."/>
            <person name="Mayer C."/>
            <person name="Parker M."/>
            <person name="Quesneville H."/>
            <person name="Raymond J."/>
            <person name="Uhlig C."/>
            <person name="Valentin K.U."/>
            <person name="Worden A.Z."/>
            <person name="Armbrust E.V."/>
            <person name="Bowler C."/>
            <person name="Green B."/>
            <person name="Moulton V."/>
            <person name="Van Oosterhout C."/>
            <person name="Grigoriev I."/>
        </authorList>
    </citation>
    <scope>NUCLEOTIDE SEQUENCE [LARGE SCALE GENOMIC DNA]</scope>
    <source>
        <strain evidence="1 2">CCMP1102</strain>
    </source>
</reference>
<dbReference type="GO" id="GO:0004838">
    <property type="term" value="F:L-tyrosine-2-oxoglutarate transaminase activity"/>
    <property type="evidence" value="ECO:0007669"/>
    <property type="project" value="TreeGrafter"/>
</dbReference>
<sequence>MQYLVPQWRVGWAVFYDNEYGSVRSVEAGAKRLAQVVLGASHLTQSSVPALVDPNNVEIQQRKNELKSTLSNQASVLADAIRVLDAKGAMHIICRLIVDEFDDSINNEIEFTELLLKEEDVFVLPGSDID</sequence>
<dbReference type="Gene3D" id="3.40.640.10">
    <property type="entry name" value="Type I PLP-dependent aspartate aminotransferase-like (Major domain)"/>
    <property type="match status" value="1"/>
</dbReference>
<gene>
    <name evidence="1" type="ORF">FRACYDRAFT_238442</name>
</gene>
<dbReference type="KEGG" id="fcy:FRACYDRAFT_238442"/>
<dbReference type="InParanoid" id="A0A1E7FIL6"/>
<dbReference type="PANTHER" id="PTHR45744">
    <property type="entry name" value="TYROSINE AMINOTRANSFERASE"/>
    <property type="match status" value="1"/>
</dbReference>
<dbReference type="InterPro" id="IPR015422">
    <property type="entry name" value="PyrdxlP-dep_Trfase_small"/>
</dbReference>
<dbReference type="PANTHER" id="PTHR45744:SF2">
    <property type="entry name" value="TYROSINE AMINOTRANSFERASE"/>
    <property type="match status" value="1"/>
</dbReference>
<keyword evidence="2" id="KW-1185">Reference proteome</keyword>
<dbReference type="SUPFAM" id="SSF53383">
    <property type="entry name" value="PLP-dependent transferases"/>
    <property type="match status" value="1"/>
</dbReference>
<proteinExistence type="predicted"/>
<protein>
    <submittedName>
        <fullName evidence="1">Uncharacterized protein</fullName>
    </submittedName>
</protein>
<dbReference type="AlphaFoldDB" id="A0A1E7FIL6"/>
<dbReference type="InterPro" id="IPR015424">
    <property type="entry name" value="PyrdxlP-dep_Trfase"/>
</dbReference>
<dbReference type="Proteomes" id="UP000095751">
    <property type="component" value="Unassembled WGS sequence"/>
</dbReference>
<dbReference type="OrthoDB" id="7042322at2759"/>
<dbReference type="GO" id="GO:0006572">
    <property type="term" value="P:L-tyrosine catabolic process"/>
    <property type="evidence" value="ECO:0007669"/>
    <property type="project" value="TreeGrafter"/>
</dbReference>
<dbReference type="EMBL" id="KV784357">
    <property type="protein sequence ID" value="OEU18011.1"/>
    <property type="molecule type" value="Genomic_DNA"/>
</dbReference>
<evidence type="ECO:0000313" key="2">
    <source>
        <dbReference type="Proteomes" id="UP000095751"/>
    </source>
</evidence>
<dbReference type="InterPro" id="IPR015421">
    <property type="entry name" value="PyrdxlP-dep_Trfase_major"/>
</dbReference>
<organism evidence="1 2">
    <name type="scientific">Fragilariopsis cylindrus CCMP1102</name>
    <dbReference type="NCBI Taxonomy" id="635003"/>
    <lineage>
        <taxon>Eukaryota</taxon>
        <taxon>Sar</taxon>
        <taxon>Stramenopiles</taxon>
        <taxon>Ochrophyta</taxon>
        <taxon>Bacillariophyta</taxon>
        <taxon>Bacillariophyceae</taxon>
        <taxon>Bacillariophycidae</taxon>
        <taxon>Bacillariales</taxon>
        <taxon>Bacillariaceae</taxon>
        <taxon>Fragilariopsis</taxon>
    </lineage>
</organism>
<dbReference type="Gene3D" id="3.90.1150.10">
    <property type="entry name" value="Aspartate Aminotransferase, domain 1"/>
    <property type="match status" value="1"/>
</dbReference>
<accession>A0A1E7FIL6</accession>